<protein>
    <submittedName>
        <fullName evidence="2">GD19658</fullName>
    </submittedName>
</protein>
<proteinExistence type="predicted"/>
<dbReference type="EMBL" id="CM000364">
    <property type="protein sequence ID" value="EDX11643.1"/>
    <property type="molecule type" value="Genomic_DNA"/>
</dbReference>
<dbReference type="HOGENOM" id="CLU_2925091_0_0_1"/>
<feature type="compositionally biased region" description="Basic and acidic residues" evidence="1">
    <location>
        <begin position="24"/>
        <end position="37"/>
    </location>
</feature>
<dbReference type="OMA" id="HPDAGLM"/>
<dbReference type="Proteomes" id="UP000000304">
    <property type="component" value="Chromosome 3R"/>
</dbReference>
<dbReference type="AlphaFoldDB" id="B4QVL8"/>
<dbReference type="PhylomeDB" id="B4QVL8"/>
<keyword evidence="3" id="KW-1185">Reference proteome</keyword>
<sequence length="61" mass="6889">MSFIHPDASLMGSNGNPPSSMEDSVSKPEDEPRRSPLIDRLEIKIVMLNVQVIYKRSHHNS</sequence>
<evidence type="ECO:0000256" key="1">
    <source>
        <dbReference type="SAM" id="MobiDB-lite"/>
    </source>
</evidence>
<name>B4QVL8_DROSI</name>
<reference evidence="2 3" key="1">
    <citation type="journal article" date="2007" name="Nature">
        <title>Evolution of genes and genomes on the Drosophila phylogeny.</title>
        <authorList>
            <consortium name="Drosophila 12 Genomes Consortium"/>
            <person name="Clark A.G."/>
            <person name="Eisen M.B."/>
            <person name="Smith D.R."/>
            <person name="Bergman C.M."/>
            <person name="Oliver B."/>
            <person name="Markow T.A."/>
            <person name="Kaufman T.C."/>
            <person name="Kellis M."/>
            <person name="Gelbart W."/>
            <person name="Iyer V.N."/>
            <person name="Pollard D.A."/>
            <person name="Sackton T.B."/>
            <person name="Larracuente A.M."/>
            <person name="Singh N.D."/>
            <person name="Abad J.P."/>
            <person name="Abt D.N."/>
            <person name="Adryan B."/>
            <person name="Aguade M."/>
            <person name="Akashi H."/>
            <person name="Anderson W.W."/>
            <person name="Aquadro C.F."/>
            <person name="Ardell D.H."/>
            <person name="Arguello R."/>
            <person name="Artieri C.G."/>
            <person name="Barbash D.A."/>
            <person name="Barker D."/>
            <person name="Barsanti P."/>
            <person name="Batterham P."/>
            <person name="Batzoglou S."/>
            <person name="Begun D."/>
            <person name="Bhutkar A."/>
            <person name="Blanco E."/>
            <person name="Bosak S.A."/>
            <person name="Bradley R.K."/>
            <person name="Brand A.D."/>
            <person name="Brent M.R."/>
            <person name="Brooks A.N."/>
            <person name="Brown R.H."/>
            <person name="Butlin R.K."/>
            <person name="Caggese C."/>
            <person name="Calvi B.R."/>
            <person name="Bernardo de Carvalho A."/>
            <person name="Caspi A."/>
            <person name="Castrezana S."/>
            <person name="Celniker S.E."/>
            <person name="Chang J.L."/>
            <person name="Chapple C."/>
            <person name="Chatterji S."/>
            <person name="Chinwalla A."/>
            <person name="Civetta A."/>
            <person name="Clifton S.W."/>
            <person name="Comeron J.M."/>
            <person name="Costello J.C."/>
            <person name="Coyne J.A."/>
            <person name="Daub J."/>
            <person name="David R.G."/>
            <person name="Delcher A.L."/>
            <person name="Delehaunty K."/>
            <person name="Do C.B."/>
            <person name="Ebling H."/>
            <person name="Edwards K."/>
            <person name="Eickbush T."/>
            <person name="Evans J.D."/>
            <person name="Filipski A."/>
            <person name="Findeiss S."/>
            <person name="Freyhult E."/>
            <person name="Fulton L."/>
            <person name="Fulton R."/>
            <person name="Garcia A.C."/>
            <person name="Gardiner A."/>
            <person name="Garfield D.A."/>
            <person name="Garvin B.E."/>
            <person name="Gibson G."/>
            <person name="Gilbert D."/>
            <person name="Gnerre S."/>
            <person name="Godfrey J."/>
            <person name="Good R."/>
            <person name="Gotea V."/>
            <person name="Gravely B."/>
            <person name="Greenberg A.J."/>
            <person name="Griffiths-Jones S."/>
            <person name="Gross S."/>
            <person name="Guigo R."/>
            <person name="Gustafson E.A."/>
            <person name="Haerty W."/>
            <person name="Hahn M.W."/>
            <person name="Halligan D.L."/>
            <person name="Halpern A.L."/>
            <person name="Halter G.M."/>
            <person name="Han M.V."/>
            <person name="Heger A."/>
            <person name="Hillier L."/>
            <person name="Hinrichs A.S."/>
            <person name="Holmes I."/>
            <person name="Hoskins R.A."/>
            <person name="Hubisz M.J."/>
            <person name="Hultmark D."/>
            <person name="Huntley M.A."/>
            <person name="Jaffe D.B."/>
            <person name="Jagadeeshan S."/>
            <person name="Jeck W.R."/>
            <person name="Johnson J."/>
            <person name="Jones C.D."/>
            <person name="Jordan W.C."/>
            <person name="Karpen G.H."/>
            <person name="Kataoka E."/>
            <person name="Keightley P.D."/>
            <person name="Kheradpour P."/>
            <person name="Kirkness E.F."/>
            <person name="Koerich L.B."/>
            <person name="Kristiansen K."/>
            <person name="Kudrna D."/>
            <person name="Kulathinal R.J."/>
            <person name="Kumar S."/>
            <person name="Kwok R."/>
            <person name="Lander E."/>
            <person name="Langley C.H."/>
            <person name="Lapoint R."/>
            <person name="Lazzaro B.P."/>
            <person name="Lee S.J."/>
            <person name="Levesque L."/>
            <person name="Li R."/>
            <person name="Lin C.F."/>
            <person name="Lin M.F."/>
            <person name="Lindblad-Toh K."/>
            <person name="Llopart A."/>
            <person name="Long M."/>
            <person name="Low L."/>
            <person name="Lozovsky E."/>
            <person name="Lu J."/>
            <person name="Luo M."/>
            <person name="Machado C.A."/>
            <person name="Makalowski W."/>
            <person name="Marzo M."/>
            <person name="Matsuda M."/>
            <person name="Matzkin L."/>
            <person name="McAllister B."/>
            <person name="McBride C.S."/>
            <person name="McKernan B."/>
            <person name="McKernan K."/>
            <person name="Mendez-Lago M."/>
            <person name="Minx P."/>
            <person name="Mollenhauer M.U."/>
            <person name="Montooth K."/>
            <person name="Mount S.M."/>
            <person name="Mu X."/>
            <person name="Myers E."/>
            <person name="Negre B."/>
            <person name="Newfeld S."/>
            <person name="Nielsen R."/>
            <person name="Noor M.A."/>
            <person name="O'Grady P."/>
            <person name="Pachter L."/>
            <person name="Papaceit M."/>
            <person name="Parisi M.J."/>
            <person name="Parisi M."/>
            <person name="Parts L."/>
            <person name="Pedersen J.S."/>
            <person name="Pesole G."/>
            <person name="Phillippy A.M."/>
            <person name="Ponting C.P."/>
            <person name="Pop M."/>
            <person name="Porcelli D."/>
            <person name="Powell J.R."/>
            <person name="Prohaska S."/>
            <person name="Pruitt K."/>
            <person name="Puig M."/>
            <person name="Quesneville H."/>
            <person name="Ram K.R."/>
            <person name="Rand D."/>
            <person name="Rasmussen M.D."/>
            <person name="Reed L.K."/>
            <person name="Reenan R."/>
            <person name="Reily A."/>
            <person name="Remington K.A."/>
            <person name="Rieger T.T."/>
            <person name="Ritchie M.G."/>
            <person name="Robin C."/>
            <person name="Rogers Y.H."/>
            <person name="Rohde C."/>
            <person name="Rozas J."/>
            <person name="Rubenfield M.J."/>
            <person name="Ruiz A."/>
            <person name="Russo S."/>
            <person name="Salzberg S.L."/>
            <person name="Sanchez-Gracia A."/>
            <person name="Saranga D.J."/>
            <person name="Sato H."/>
            <person name="Schaeffer S.W."/>
            <person name="Schatz M.C."/>
            <person name="Schlenke T."/>
            <person name="Schwartz R."/>
            <person name="Segarra C."/>
            <person name="Singh R.S."/>
            <person name="Sirot L."/>
            <person name="Sirota M."/>
            <person name="Sisneros N.B."/>
            <person name="Smith C.D."/>
            <person name="Smith T.F."/>
            <person name="Spieth J."/>
            <person name="Stage D.E."/>
            <person name="Stark A."/>
            <person name="Stephan W."/>
            <person name="Strausberg R.L."/>
            <person name="Strempel S."/>
            <person name="Sturgill D."/>
            <person name="Sutton G."/>
            <person name="Sutton G.G."/>
            <person name="Tao W."/>
            <person name="Teichmann S."/>
            <person name="Tobari Y.N."/>
            <person name="Tomimura Y."/>
            <person name="Tsolas J.M."/>
            <person name="Valente V.L."/>
            <person name="Venter E."/>
            <person name="Venter J.C."/>
            <person name="Vicario S."/>
            <person name="Vieira F.G."/>
            <person name="Vilella A.J."/>
            <person name="Villasante A."/>
            <person name="Walenz B."/>
            <person name="Wang J."/>
            <person name="Wasserman M."/>
            <person name="Watts T."/>
            <person name="Wilson D."/>
            <person name="Wilson R.K."/>
            <person name="Wing R.A."/>
            <person name="Wolfner M.F."/>
            <person name="Wong A."/>
            <person name="Wong G.K."/>
            <person name="Wu C.I."/>
            <person name="Wu G."/>
            <person name="Yamamoto D."/>
            <person name="Yang H.P."/>
            <person name="Yang S.P."/>
            <person name="Yorke J.A."/>
            <person name="Yoshida K."/>
            <person name="Zdobnov E."/>
            <person name="Zhang P."/>
            <person name="Zhang Y."/>
            <person name="Zimin A.V."/>
            <person name="Baldwin J."/>
            <person name="Abdouelleil A."/>
            <person name="Abdulkadir J."/>
            <person name="Abebe A."/>
            <person name="Abera B."/>
            <person name="Abreu J."/>
            <person name="Acer S.C."/>
            <person name="Aftuck L."/>
            <person name="Alexander A."/>
            <person name="An P."/>
            <person name="Anderson E."/>
            <person name="Anderson S."/>
            <person name="Arachi H."/>
            <person name="Azer M."/>
            <person name="Bachantsang P."/>
            <person name="Barry A."/>
            <person name="Bayul T."/>
            <person name="Berlin A."/>
            <person name="Bessette D."/>
            <person name="Bloom T."/>
            <person name="Blye J."/>
            <person name="Boguslavskiy L."/>
            <person name="Bonnet C."/>
            <person name="Boukhgalter B."/>
            <person name="Bourzgui I."/>
            <person name="Brown A."/>
            <person name="Cahill P."/>
            <person name="Channer S."/>
            <person name="Cheshatsang Y."/>
            <person name="Chuda L."/>
            <person name="Citroen M."/>
            <person name="Collymore A."/>
            <person name="Cooke P."/>
            <person name="Costello M."/>
            <person name="D'Aco K."/>
            <person name="Daza R."/>
            <person name="De Haan G."/>
            <person name="DeGray S."/>
            <person name="DeMaso C."/>
            <person name="Dhargay N."/>
            <person name="Dooley K."/>
            <person name="Dooley E."/>
            <person name="Doricent M."/>
            <person name="Dorje P."/>
            <person name="Dorjee K."/>
            <person name="Dupes A."/>
            <person name="Elong R."/>
            <person name="Falk J."/>
            <person name="Farina A."/>
            <person name="Faro S."/>
            <person name="Ferguson D."/>
            <person name="Fisher S."/>
            <person name="Foley C.D."/>
            <person name="Franke A."/>
            <person name="Friedrich D."/>
            <person name="Gadbois L."/>
            <person name="Gearin G."/>
            <person name="Gearin C.R."/>
            <person name="Giannoukos G."/>
            <person name="Goode T."/>
            <person name="Graham J."/>
            <person name="Grandbois E."/>
            <person name="Grewal S."/>
            <person name="Gyaltsen K."/>
            <person name="Hafez N."/>
            <person name="Hagos B."/>
            <person name="Hall J."/>
            <person name="Henson C."/>
            <person name="Hollinger A."/>
            <person name="Honan T."/>
            <person name="Huard M.D."/>
            <person name="Hughes L."/>
            <person name="Hurhula B."/>
            <person name="Husby M.E."/>
            <person name="Kamat A."/>
            <person name="Kanga B."/>
            <person name="Kashin S."/>
            <person name="Khazanovich D."/>
            <person name="Kisner P."/>
            <person name="Lance K."/>
            <person name="Lara M."/>
            <person name="Lee W."/>
            <person name="Lennon N."/>
            <person name="Letendre F."/>
            <person name="LeVine R."/>
            <person name="Lipovsky A."/>
            <person name="Liu X."/>
            <person name="Liu J."/>
            <person name="Liu S."/>
            <person name="Lokyitsang T."/>
            <person name="Lokyitsang Y."/>
            <person name="Lubonja R."/>
            <person name="Lui A."/>
            <person name="MacDonald P."/>
            <person name="Magnisalis V."/>
            <person name="Maru K."/>
            <person name="Matthews C."/>
            <person name="McCusker W."/>
            <person name="McDonough S."/>
            <person name="Mehta T."/>
            <person name="Meldrim J."/>
            <person name="Meneus L."/>
            <person name="Mihai O."/>
            <person name="Mihalev A."/>
            <person name="Mihova T."/>
            <person name="Mittelman R."/>
            <person name="Mlenga V."/>
            <person name="Montmayeur A."/>
            <person name="Mulrain L."/>
            <person name="Navidi A."/>
            <person name="Naylor J."/>
            <person name="Negash T."/>
            <person name="Nguyen T."/>
            <person name="Nguyen N."/>
            <person name="Nicol R."/>
            <person name="Norbu C."/>
            <person name="Norbu N."/>
            <person name="Novod N."/>
            <person name="O'Neill B."/>
            <person name="Osman S."/>
            <person name="Markiewicz E."/>
            <person name="Oyono O.L."/>
            <person name="Patti C."/>
            <person name="Phunkhang P."/>
            <person name="Pierre F."/>
            <person name="Priest M."/>
            <person name="Raghuraman S."/>
            <person name="Rege F."/>
            <person name="Reyes R."/>
            <person name="Rise C."/>
            <person name="Rogov P."/>
            <person name="Ross K."/>
            <person name="Ryan E."/>
            <person name="Settipalli S."/>
            <person name="Shea T."/>
            <person name="Sherpa N."/>
            <person name="Shi L."/>
            <person name="Shih D."/>
            <person name="Sparrow T."/>
            <person name="Spaulding J."/>
            <person name="Stalker J."/>
            <person name="Stange-Thomann N."/>
            <person name="Stavropoulos S."/>
            <person name="Stone C."/>
            <person name="Strader C."/>
            <person name="Tesfaye S."/>
            <person name="Thomson T."/>
            <person name="Thoulutsang Y."/>
            <person name="Thoulutsang D."/>
            <person name="Topham K."/>
            <person name="Topping I."/>
            <person name="Tsamla T."/>
            <person name="Vassiliev H."/>
            <person name="Vo A."/>
            <person name="Wangchuk T."/>
            <person name="Wangdi T."/>
            <person name="Weiand M."/>
            <person name="Wilkinson J."/>
            <person name="Wilson A."/>
            <person name="Yadav S."/>
            <person name="Young G."/>
            <person name="Yu Q."/>
            <person name="Zembek L."/>
            <person name="Zhong D."/>
            <person name="Zimmer A."/>
            <person name="Zwirko Z."/>
            <person name="Jaffe D.B."/>
            <person name="Alvarez P."/>
            <person name="Brockman W."/>
            <person name="Butler J."/>
            <person name="Chin C."/>
            <person name="Gnerre S."/>
            <person name="Grabherr M."/>
            <person name="Kleber M."/>
            <person name="Mauceli E."/>
            <person name="MacCallum I."/>
        </authorList>
    </citation>
    <scope>NUCLEOTIDE SEQUENCE [LARGE SCALE GENOMIC DNA]</scope>
    <source>
        <strain evidence="3">white501</strain>
    </source>
</reference>
<evidence type="ECO:0000313" key="3">
    <source>
        <dbReference type="Proteomes" id="UP000000304"/>
    </source>
</evidence>
<accession>B4QVL8</accession>
<gene>
    <name evidence="2" type="primary">Dsim\GD19658</name>
    <name evidence="2" type="ORF">Dsim_GD19658</name>
</gene>
<dbReference type="Bgee" id="FBgn0191151">
    <property type="expression patterns" value="Expressed in adult organism and 2 other cell types or tissues"/>
</dbReference>
<organism evidence="2 3">
    <name type="scientific">Drosophila simulans</name>
    <name type="common">Fruit fly</name>
    <dbReference type="NCBI Taxonomy" id="7240"/>
    <lineage>
        <taxon>Eukaryota</taxon>
        <taxon>Metazoa</taxon>
        <taxon>Ecdysozoa</taxon>
        <taxon>Arthropoda</taxon>
        <taxon>Hexapoda</taxon>
        <taxon>Insecta</taxon>
        <taxon>Pterygota</taxon>
        <taxon>Neoptera</taxon>
        <taxon>Endopterygota</taxon>
        <taxon>Diptera</taxon>
        <taxon>Brachycera</taxon>
        <taxon>Muscomorpha</taxon>
        <taxon>Ephydroidea</taxon>
        <taxon>Drosophilidae</taxon>
        <taxon>Drosophila</taxon>
        <taxon>Sophophora</taxon>
    </lineage>
</organism>
<feature type="compositionally biased region" description="Polar residues" evidence="1">
    <location>
        <begin position="11"/>
        <end position="23"/>
    </location>
</feature>
<evidence type="ECO:0000313" key="2">
    <source>
        <dbReference type="EMBL" id="EDX11643.1"/>
    </source>
</evidence>
<feature type="region of interest" description="Disordered" evidence="1">
    <location>
        <begin position="1"/>
        <end position="37"/>
    </location>
</feature>
<dbReference type="OrthoDB" id="3936150at2759"/>